<evidence type="ECO:0000313" key="1">
    <source>
        <dbReference type="EMBL" id="RNA01750.1"/>
    </source>
</evidence>
<organism evidence="1 2">
    <name type="scientific">Brachionus plicatilis</name>
    <name type="common">Marine rotifer</name>
    <name type="synonym">Brachionus muelleri</name>
    <dbReference type="NCBI Taxonomy" id="10195"/>
    <lineage>
        <taxon>Eukaryota</taxon>
        <taxon>Metazoa</taxon>
        <taxon>Spiralia</taxon>
        <taxon>Gnathifera</taxon>
        <taxon>Rotifera</taxon>
        <taxon>Eurotatoria</taxon>
        <taxon>Monogononta</taxon>
        <taxon>Pseudotrocha</taxon>
        <taxon>Ploima</taxon>
        <taxon>Brachionidae</taxon>
        <taxon>Brachionus</taxon>
    </lineage>
</organism>
<dbReference type="AlphaFoldDB" id="A0A3M7PRR4"/>
<accession>A0A3M7PRR4</accession>
<dbReference type="EMBL" id="REGN01009182">
    <property type="protein sequence ID" value="RNA01750.1"/>
    <property type="molecule type" value="Genomic_DNA"/>
</dbReference>
<dbReference type="Proteomes" id="UP000276133">
    <property type="component" value="Unassembled WGS sequence"/>
</dbReference>
<keyword evidence="2" id="KW-1185">Reference proteome</keyword>
<reference evidence="1 2" key="1">
    <citation type="journal article" date="2018" name="Sci. Rep.">
        <title>Genomic signatures of local adaptation to the degree of environmental predictability in rotifers.</title>
        <authorList>
            <person name="Franch-Gras L."/>
            <person name="Hahn C."/>
            <person name="Garcia-Roger E.M."/>
            <person name="Carmona M.J."/>
            <person name="Serra M."/>
            <person name="Gomez A."/>
        </authorList>
    </citation>
    <scope>NUCLEOTIDE SEQUENCE [LARGE SCALE GENOMIC DNA]</scope>
    <source>
        <strain evidence="1">HYR1</strain>
    </source>
</reference>
<comment type="caution">
    <text evidence="1">The sequence shown here is derived from an EMBL/GenBank/DDBJ whole genome shotgun (WGS) entry which is preliminary data.</text>
</comment>
<evidence type="ECO:0000313" key="2">
    <source>
        <dbReference type="Proteomes" id="UP000276133"/>
    </source>
</evidence>
<proteinExistence type="predicted"/>
<gene>
    <name evidence="1" type="ORF">BpHYR1_031680</name>
</gene>
<name>A0A3M7PRR4_BRAPC</name>
<sequence length="65" mass="7884">MSEVTHNRKMFNTKIFLNQDLAFEMKFFCSVDLKFFAQKVPFNRFIPSKTKFNLYNQSRSQIFSF</sequence>
<protein>
    <submittedName>
        <fullName evidence="1">Uncharacterized protein</fullName>
    </submittedName>
</protein>